<dbReference type="PANTHER" id="PTHR43194">
    <property type="entry name" value="HYDROLASE ALPHA/BETA FOLD FAMILY"/>
    <property type="match status" value="1"/>
</dbReference>
<dbReference type="InterPro" id="IPR000073">
    <property type="entry name" value="AB_hydrolase_1"/>
</dbReference>
<dbReference type="PRINTS" id="PR00111">
    <property type="entry name" value="ABHYDROLASE"/>
</dbReference>
<sequence>MPQPWIFIHGAGSTAHTWSRQHRLPWPTMFLNLPAKPQILPDHLIAALADWIVPQIHEPAVLVGHSMGGAIAQTLALLVPDKVAALVLVGTGPRLPVNPDLLNKLAVDPDAATANIARWSLARQFDPALYEANLRLLRQISPDRILHEMTACSLFDVRSRLHTYHGPAFLIRGAEDRMTPESLSQEFLSIWPQLPVYTIPKAGHLMMLESPDTFNAIMRSIYETLPL</sequence>
<dbReference type="InterPro" id="IPR029058">
    <property type="entry name" value="AB_hydrolase_fold"/>
</dbReference>
<dbReference type="Proteomes" id="UP000325292">
    <property type="component" value="Chromosome"/>
</dbReference>
<name>A0ABM6RPJ6_9FIRM</name>
<accession>A0ABM6RPJ6</accession>
<dbReference type="SUPFAM" id="SSF53474">
    <property type="entry name" value="alpha/beta-Hydrolases"/>
    <property type="match status" value="1"/>
</dbReference>
<keyword evidence="2" id="KW-0378">Hydrolase</keyword>
<protein>
    <submittedName>
        <fullName evidence="2">Alpha/beta hydrolase</fullName>
    </submittedName>
</protein>
<dbReference type="Pfam" id="PF12697">
    <property type="entry name" value="Abhydrolase_6"/>
    <property type="match status" value="1"/>
</dbReference>
<proteinExistence type="predicted"/>
<reference evidence="2 3" key="1">
    <citation type="journal article" date="2019" name="Sci. Rep.">
        <title>Sulfobacillus thermotolerans: new insights into resistance and metabolic capacities of acidophilic chemolithotrophs.</title>
        <authorList>
            <person name="Panyushkina A.E."/>
            <person name="Babenko V.V."/>
            <person name="Nikitina A.S."/>
            <person name="Selezneva O.V."/>
            <person name="Tsaplina I.A."/>
            <person name="Letarova M.A."/>
            <person name="Kostryukova E.S."/>
            <person name="Letarov A.V."/>
        </authorList>
    </citation>
    <scope>NUCLEOTIDE SEQUENCE [LARGE SCALE GENOMIC DNA]</scope>
    <source>
        <strain evidence="2 3">Kr1</strain>
    </source>
</reference>
<gene>
    <name evidence="2" type="ORF">BXT84_04410</name>
</gene>
<organism evidence="2 3">
    <name type="scientific">Sulfobacillus thermotolerans</name>
    <dbReference type="NCBI Taxonomy" id="338644"/>
    <lineage>
        <taxon>Bacteria</taxon>
        <taxon>Bacillati</taxon>
        <taxon>Bacillota</taxon>
        <taxon>Clostridia</taxon>
        <taxon>Eubacteriales</taxon>
        <taxon>Clostridiales Family XVII. Incertae Sedis</taxon>
        <taxon>Sulfobacillus</taxon>
    </lineage>
</organism>
<keyword evidence="3" id="KW-1185">Reference proteome</keyword>
<dbReference type="Gene3D" id="3.40.50.1820">
    <property type="entry name" value="alpha/beta hydrolase"/>
    <property type="match status" value="1"/>
</dbReference>
<dbReference type="PANTHER" id="PTHR43194:SF2">
    <property type="entry name" value="PEROXISOMAL MEMBRANE PROTEIN LPX1"/>
    <property type="match status" value="1"/>
</dbReference>
<evidence type="ECO:0000259" key="1">
    <source>
        <dbReference type="Pfam" id="PF12697"/>
    </source>
</evidence>
<dbReference type="GO" id="GO:0016787">
    <property type="term" value="F:hydrolase activity"/>
    <property type="evidence" value="ECO:0007669"/>
    <property type="project" value="UniProtKB-KW"/>
</dbReference>
<feature type="domain" description="AB hydrolase-1" evidence="1">
    <location>
        <begin position="6"/>
        <end position="216"/>
    </location>
</feature>
<evidence type="ECO:0000313" key="3">
    <source>
        <dbReference type="Proteomes" id="UP000325292"/>
    </source>
</evidence>
<dbReference type="InterPro" id="IPR050228">
    <property type="entry name" value="Carboxylesterase_BioH"/>
</dbReference>
<evidence type="ECO:0000313" key="2">
    <source>
        <dbReference type="EMBL" id="AUW93288.1"/>
    </source>
</evidence>
<dbReference type="EMBL" id="CP019454">
    <property type="protein sequence ID" value="AUW93288.1"/>
    <property type="molecule type" value="Genomic_DNA"/>
</dbReference>